<reference evidence="2 4" key="2">
    <citation type="journal article" date="2016" name="Front. Microbiol.">
        <title>Industrial Acetogenic Biocatalysts: A Comparative Metabolic and Genomic Analysis.</title>
        <authorList>
            <person name="Bengelsdorf F."/>
            <person name="Poehlein A."/>
            <person name="Sonja S."/>
            <person name="Erz C."/>
            <person name="Hummel T."/>
            <person name="Hoffmeister S."/>
            <person name="Daniel R."/>
            <person name="Durre P."/>
        </authorList>
    </citation>
    <scope>NUCLEOTIDE SEQUENCE [LARGE SCALE GENOMIC DNA]</scope>
    <source>
        <strain evidence="2 4">PTA-10522</strain>
    </source>
</reference>
<dbReference type="EMBL" id="LITQ01000010">
    <property type="protein sequence ID" value="OAA93711.1"/>
    <property type="molecule type" value="Genomic_DNA"/>
</dbReference>
<reference evidence="1 3" key="1">
    <citation type="journal article" date="2015" name="Biotechnol. Bioeng.">
        <title>Genome sequence and phenotypic characterization of Caulobacter segnis.</title>
        <authorList>
            <person name="Patel S."/>
            <person name="Fletcher B."/>
            <person name="Scott D.C."/>
            <person name="Ely B."/>
        </authorList>
    </citation>
    <scope>NUCLEOTIDE SEQUENCE [LARGE SCALE GENOMIC DNA]</scope>
    <source>
        <strain evidence="1 3">PS02</strain>
    </source>
</reference>
<proteinExistence type="predicted"/>
<dbReference type="EMBL" id="LROR01000035">
    <property type="protein sequence ID" value="OBR96001.1"/>
    <property type="molecule type" value="Genomic_DNA"/>
</dbReference>
<sequence>MTGKQKANYTYNEKMVKHMKILLMKITLRASWVHSLKEKRMVVKSIVQKLKNKFNVSVAEVDEQDVHQMIVIGAAGICGTSAQVDSTMENIITFVENNTDAEIIDIQKEDVEGM</sequence>
<dbReference type="Proteomes" id="UP000077384">
    <property type="component" value="Unassembled WGS sequence"/>
</dbReference>
<dbReference type="InterPro" id="IPR007546">
    <property type="entry name" value="DUF503"/>
</dbReference>
<keyword evidence="4" id="KW-1185">Reference proteome</keyword>
<dbReference type="Gene3D" id="3.30.70.1120">
    <property type="entry name" value="TT1725-like"/>
    <property type="match status" value="1"/>
</dbReference>
<name>A0A166TI07_9CLOT</name>
<gene>
    <name evidence="2" type="ORF">CLCOS_10900</name>
    <name evidence="1" type="ORF">WX73_03933</name>
</gene>
<dbReference type="AlphaFoldDB" id="A0A166TI07"/>
<dbReference type="InterPro" id="IPR036746">
    <property type="entry name" value="TT1725-like_sf"/>
</dbReference>
<accession>A0A166TI07</accession>
<organism evidence="1 3">
    <name type="scientific">Clostridium coskatii</name>
    <dbReference type="NCBI Taxonomy" id="1705578"/>
    <lineage>
        <taxon>Bacteria</taxon>
        <taxon>Bacillati</taxon>
        <taxon>Bacillota</taxon>
        <taxon>Clostridia</taxon>
        <taxon>Eubacteriales</taxon>
        <taxon>Clostridiaceae</taxon>
        <taxon>Clostridium</taxon>
    </lineage>
</organism>
<dbReference type="SUPFAM" id="SSF103007">
    <property type="entry name" value="Hypothetical protein TT1725"/>
    <property type="match status" value="1"/>
</dbReference>
<dbReference type="PATRIC" id="fig|1705578.3.peg.4021"/>
<comment type="caution">
    <text evidence="1">The sequence shown here is derived from an EMBL/GenBank/DDBJ whole genome shotgun (WGS) entry which is preliminary data.</text>
</comment>
<evidence type="ECO:0008006" key="5">
    <source>
        <dbReference type="Google" id="ProtNLM"/>
    </source>
</evidence>
<dbReference type="PANTHER" id="PTHR36441:SF1">
    <property type="entry name" value="DUF503 DOMAIN-CONTAINING PROTEIN"/>
    <property type="match status" value="1"/>
</dbReference>
<evidence type="ECO:0000313" key="3">
    <source>
        <dbReference type="Proteomes" id="UP000077384"/>
    </source>
</evidence>
<evidence type="ECO:0000313" key="4">
    <source>
        <dbReference type="Proteomes" id="UP000093694"/>
    </source>
</evidence>
<evidence type="ECO:0000313" key="1">
    <source>
        <dbReference type="EMBL" id="OAA93711.1"/>
    </source>
</evidence>
<protein>
    <recommendedName>
        <fullName evidence="5">Ylxp-like protein</fullName>
    </recommendedName>
</protein>
<evidence type="ECO:0000313" key="2">
    <source>
        <dbReference type="EMBL" id="OBR96001.1"/>
    </source>
</evidence>
<dbReference type="PANTHER" id="PTHR36441">
    <property type="entry name" value="HYPOTHETICAL CYTOSOLIC PROTEIN"/>
    <property type="match status" value="1"/>
</dbReference>
<dbReference type="Proteomes" id="UP000093694">
    <property type="component" value="Unassembled WGS sequence"/>
</dbReference>
<dbReference type="Pfam" id="PF04456">
    <property type="entry name" value="DUF503"/>
    <property type="match status" value="1"/>
</dbReference>